<proteinExistence type="predicted"/>
<dbReference type="AlphaFoldDB" id="A0A3M0MBQ5"/>
<evidence type="ECO:0000313" key="2">
    <source>
        <dbReference type="Proteomes" id="UP000273516"/>
    </source>
</evidence>
<dbReference type="RefSeq" id="WP_122113267.1">
    <property type="nucleotide sequence ID" value="NZ_QOKZ01000006.1"/>
</dbReference>
<keyword evidence="2" id="KW-1185">Reference proteome</keyword>
<accession>A0A3M0MBQ5</accession>
<protein>
    <submittedName>
        <fullName evidence="1">Uncharacterized protein</fullName>
    </submittedName>
</protein>
<gene>
    <name evidence="1" type="ORF">C9E81_15515</name>
</gene>
<dbReference type="EMBL" id="QOKZ01000006">
    <property type="protein sequence ID" value="RMC33714.1"/>
    <property type="molecule type" value="Genomic_DNA"/>
</dbReference>
<sequence>MLHIQFIRTARNIVAWDNEFFRTWDSLAVAALPPVESGNLRPFIPQHGKIRFAGIELSIAMDMVSFLTGCAAAQTKKVLNTDSIGDEIEIVARRISEFFSIYIS</sequence>
<name>A0A3M0MBQ5_9RHOB</name>
<reference evidence="1 2" key="1">
    <citation type="submission" date="2018-07" db="EMBL/GenBank/DDBJ databases">
        <authorList>
            <person name="Zhang Y."/>
            <person name="Wang L."/>
            <person name="Ma S."/>
        </authorList>
    </citation>
    <scope>NUCLEOTIDE SEQUENCE [LARGE SCALE GENOMIC DNA]</scope>
    <source>
        <strain evidence="1 2">4-2</strain>
    </source>
</reference>
<dbReference type="Proteomes" id="UP000273516">
    <property type="component" value="Unassembled WGS sequence"/>
</dbReference>
<comment type="caution">
    <text evidence="1">The sequence shown here is derived from an EMBL/GenBank/DDBJ whole genome shotgun (WGS) entry which is preliminary data.</text>
</comment>
<evidence type="ECO:0000313" key="1">
    <source>
        <dbReference type="EMBL" id="RMC33714.1"/>
    </source>
</evidence>
<organism evidence="1 2">
    <name type="scientific">Paracoccus alkanivorans</name>
    <dbReference type="NCBI Taxonomy" id="2116655"/>
    <lineage>
        <taxon>Bacteria</taxon>
        <taxon>Pseudomonadati</taxon>
        <taxon>Pseudomonadota</taxon>
        <taxon>Alphaproteobacteria</taxon>
        <taxon>Rhodobacterales</taxon>
        <taxon>Paracoccaceae</taxon>
        <taxon>Paracoccus</taxon>
    </lineage>
</organism>